<evidence type="ECO:0000313" key="1">
    <source>
        <dbReference type="EMBL" id="KAH9423531.1"/>
    </source>
</evidence>
<proteinExistence type="predicted"/>
<dbReference type="EMBL" id="NJHN03000032">
    <property type="protein sequence ID" value="KAH9423531.1"/>
    <property type="molecule type" value="Genomic_DNA"/>
</dbReference>
<comment type="caution">
    <text evidence="1">The sequence shown here is derived from an EMBL/GenBank/DDBJ whole genome shotgun (WGS) entry which is preliminary data.</text>
</comment>
<reference evidence="1 2" key="1">
    <citation type="journal article" date="2018" name="J. Allergy Clin. Immunol.">
        <title>High-quality assembly of Dermatophagoides pteronyssinus genome and transcriptome reveals a wide range of novel allergens.</title>
        <authorList>
            <person name="Liu X.Y."/>
            <person name="Yang K.Y."/>
            <person name="Wang M.Q."/>
            <person name="Kwok J.S."/>
            <person name="Zeng X."/>
            <person name="Yang Z."/>
            <person name="Xiao X.J."/>
            <person name="Lau C.P."/>
            <person name="Li Y."/>
            <person name="Huang Z.M."/>
            <person name="Ba J.G."/>
            <person name="Yim A.K."/>
            <person name="Ouyang C.Y."/>
            <person name="Ngai S.M."/>
            <person name="Chan T.F."/>
            <person name="Leung E.L."/>
            <person name="Liu L."/>
            <person name="Liu Z.G."/>
            <person name="Tsui S.K."/>
        </authorList>
    </citation>
    <scope>NUCLEOTIDE SEQUENCE [LARGE SCALE GENOMIC DNA]</scope>
    <source>
        <strain evidence="1">Derp</strain>
    </source>
</reference>
<evidence type="ECO:0000313" key="2">
    <source>
        <dbReference type="Proteomes" id="UP000887458"/>
    </source>
</evidence>
<dbReference type="Proteomes" id="UP000887458">
    <property type="component" value="Unassembled WGS sequence"/>
</dbReference>
<organism evidence="1 2">
    <name type="scientific">Dermatophagoides pteronyssinus</name>
    <name type="common">European house dust mite</name>
    <dbReference type="NCBI Taxonomy" id="6956"/>
    <lineage>
        <taxon>Eukaryota</taxon>
        <taxon>Metazoa</taxon>
        <taxon>Ecdysozoa</taxon>
        <taxon>Arthropoda</taxon>
        <taxon>Chelicerata</taxon>
        <taxon>Arachnida</taxon>
        <taxon>Acari</taxon>
        <taxon>Acariformes</taxon>
        <taxon>Sarcoptiformes</taxon>
        <taxon>Astigmata</taxon>
        <taxon>Psoroptidia</taxon>
        <taxon>Analgoidea</taxon>
        <taxon>Pyroglyphidae</taxon>
        <taxon>Dermatophagoidinae</taxon>
        <taxon>Dermatophagoides</taxon>
    </lineage>
</organism>
<protein>
    <submittedName>
        <fullName evidence="1">Uncharacterized protein</fullName>
    </submittedName>
</protein>
<name>A0ABQ8JLP3_DERPT</name>
<gene>
    <name evidence="1" type="ORF">DERP_003812</name>
</gene>
<reference evidence="1 2" key="2">
    <citation type="journal article" date="2022" name="Mol. Biol. Evol.">
        <title>Comparative Genomics Reveals Insights into the Divergent Evolution of Astigmatic Mites and Household Pest Adaptations.</title>
        <authorList>
            <person name="Xiong Q."/>
            <person name="Wan A.T."/>
            <person name="Liu X."/>
            <person name="Fung C.S."/>
            <person name="Xiao X."/>
            <person name="Malainual N."/>
            <person name="Hou J."/>
            <person name="Wang L."/>
            <person name="Wang M."/>
            <person name="Yang K.Y."/>
            <person name="Cui Y."/>
            <person name="Leung E.L."/>
            <person name="Nong W."/>
            <person name="Shin S.K."/>
            <person name="Au S.W."/>
            <person name="Jeong K.Y."/>
            <person name="Chew F.T."/>
            <person name="Hui J.H."/>
            <person name="Leung T.F."/>
            <person name="Tungtrongchitr A."/>
            <person name="Zhong N."/>
            <person name="Liu Z."/>
            <person name="Tsui S.K."/>
        </authorList>
    </citation>
    <scope>NUCLEOTIDE SEQUENCE [LARGE SCALE GENOMIC DNA]</scope>
    <source>
        <strain evidence="1">Derp</strain>
    </source>
</reference>
<keyword evidence="2" id="KW-1185">Reference proteome</keyword>
<sequence length="63" mass="7331">MIVYVFFQHHHGRDSAILNLFFDYDYNVCDFDDISSTDNSPNAVTHSFILSIMNGFCLRKPIQ</sequence>
<accession>A0ABQ8JLP3</accession>